<dbReference type="GO" id="GO:0004725">
    <property type="term" value="F:protein tyrosine phosphatase activity"/>
    <property type="evidence" value="ECO:0007669"/>
    <property type="project" value="UniProtKB-EC"/>
</dbReference>
<gene>
    <name evidence="7" type="ORF">H671_21208</name>
</gene>
<dbReference type="GO" id="GO:0042995">
    <property type="term" value="C:cell projection"/>
    <property type="evidence" value="ECO:0007669"/>
    <property type="project" value="UniProtKB-SubCell"/>
</dbReference>
<dbReference type="Proteomes" id="UP000030759">
    <property type="component" value="Unassembled WGS sequence"/>
</dbReference>
<evidence type="ECO:0000256" key="2">
    <source>
        <dbReference type="ARBA" id="ARBA00004316"/>
    </source>
</evidence>
<feature type="non-terminal residue" evidence="7">
    <location>
        <position position="1"/>
    </location>
</feature>
<evidence type="ECO:0000313" key="7">
    <source>
        <dbReference type="EMBL" id="ERE59528.1"/>
    </source>
</evidence>
<dbReference type="CDD" id="cd00063">
    <property type="entry name" value="FN3"/>
    <property type="match status" value="1"/>
</dbReference>
<dbReference type="InterPro" id="IPR003961">
    <property type="entry name" value="FN3_dom"/>
</dbReference>
<dbReference type="GO" id="GO:0043235">
    <property type="term" value="C:receptor complex"/>
    <property type="evidence" value="ECO:0007669"/>
    <property type="project" value="TreeGrafter"/>
</dbReference>
<dbReference type="SUPFAM" id="SSF49265">
    <property type="entry name" value="Fibronectin type III"/>
    <property type="match status" value="1"/>
</dbReference>
<dbReference type="AlphaFoldDB" id="A0A061HW07"/>
<dbReference type="Pfam" id="PF00041">
    <property type="entry name" value="fn3"/>
    <property type="match status" value="2"/>
</dbReference>
<dbReference type="FunFam" id="2.60.40.10:FF:000374">
    <property type="entry name" value="Protein tyrosine phosphatase, receptor type, H"/>
    <property type="match status" value="1"/>
</dbReference>
<dbReference type="InterPro" id="IPR050713">
    <property type="entry name" value="RTP_Phos/Ushers"/>
</dbReference>
<keyword evidence="3" id="KW-1003">Cell membrane</keyword>
<dbReference type="EC" id="3.1.3.48" evidence="7"/>
<evidence type="ECO:0000256" key="3">
    <source>
        <dbReference type="ARBA" id="ARBA00022475"/>
    </source>
</evidence>
<sequence>PNPVRNLRVETQTNSSISLRWDVPEGHPSQGLTYWAQCSREGGKSGNWNTADTSITVDGLDPGSSYECSVWVERHGVNSTIQALKTSTVPAAVVSMSCVSTSGGYGVFLNWSCPSGGYETFEVEVGRQWSSENADLCEKGMSVSDLGPAQSYTVTVTTVSNGLKAPSISVTCYTDST</sequence>
<dbReference type="InterPro" id="IPR013783">
    <property type="entry name" value="Ig-like_fold"/>
</dbReference>
<name>A0A061HW07_CRIGR</name>
<dbReference type="Gene3D" id="2.60.40.10">
    <property type="entry name" value="Immunoglobulins"/>
    <property type="match status" value="2"/>
</dbReference>
<proteinExistence type="predicted"/>
<feature type="non-terminal residue" evidence="7">
    <location>
        <position position="177"/>
    </location>
</feature>
<accession>A0A061HW07</accession>
<keyword evidence="5" id="KW-0966">Cell projection</keyword>
<dbReference type="EMBL" id="KE687425">
    <property type="protein sequence ID" value="ERE59528.1"/>
    <property type="molecule type" value="Genomic_DNA"/>
</dbReference>
<comment type="subcellular location">
    <subcellularLocation>
        <location evidence="1">Cell membrane</location>
        <topology evidence="1">Single-pass type I membrane protein</topology>
    </subcellularLocation>
    <subcellularLocation>
        <location evidence="2">Cell projection</location>
    </subcellularLocation>
</comment>
<keyword evidence="4" id="KW-0597">Phosphoprotein</keyword>
<protein>
    <submittedName>
        <fullName evidence="7">Receptor-type tyrosine-protein phosphatase H-like protein</fullName>
        <ecNumber evidence="7">3.1.3.48</ecNumber>
    </submittedName>
</protein>
<keyword evidence="7" id="KW-0378">Hydrolase</keyword>
<evidence type="ECO:0000256" key="4">
    <source>
        <dbReference type="ARBA" id="ARBA00022553"/>
    </source>
</evidence>
<evidence type="ECO:0000256" key="1">
    <source>
        <dbReference type="ARBA" id="ARBA00004251"/>
    </source>
</evidence>
<organism evidence="7 8">
    <name type="scientific">Cricetulus griseus</name>
    <name type="common">Chinese hamster</name>
    <name type="synonym">Cricetulus barabensis griseus</name>
    <dbReference type="NCBI Taxonomy" id="10029"/>
    <lineage>
        <taxon>Eukaryota</taxon>
        <taxon>Metazoa</taxon>
        <taxon>Chordata</taxon>
        <taxon>Craniata</taxon>
        <taxon>Vertebrata</taxon>
        <taxon>Euteleostomi</taxon>
        <taxon>Mammalia</taxon>
        <taxon>Eutheria</taxon>
        <taxon>Euarchontoglires</taxon>
        <taxon>Glires</taxon>
        <taxon>Rodentia</taxon>
        <taxon>Myomorpha</taxon>
        <taxon>Muroidea</taxon>
        <taxon>Cricetidae</taxon>
        <taxon>Cricetinae</taxon>
        <taxon>Cricetulus</taxon>
    </lineage>
</organism>
<reference evidence="8" key="1">
    <citation type="journal article" date="2013" name="Nat. Biotechnol.">
        <title>Chinese hamster genome sequenced from sorted chromosomes.</title>
        <authorList>
            <person name="Brinkrolf K."/>
            <person name="Rupp O."/>
            <person name="Laux H."/>
            <person name="Kollin F."/>
            <person name="Ernst W."/>
            <person name="Linke B."/>
            <person name="Kofler R."/>
            <person name="Romand S."/>
            <person name="Hesse F."/>
            <person name="Budach W.E."/>
            <person name="Galosy S."/>
            <person name="Muller D."/>
            <person name="Noll T."/>
            <person name="Wienberg J."/>
            <person name="Jostock T."/>
            <person name="Leonard M."/>
            <person name="Grillari J."/>
            <person name="Tauch A."/>
            <person name="Goesmann A."/>
            <person name="Helk B."/>
            <person name="Mott J.E."/>
            <person name="Puhler A."/>
            <person name="Borth N."/>
        </authorList>
    </citation>
    <scope>NUCLEOTIDE SEQUENCE [LARGE SCALE GENOMIC DNA]</scope>
    <source>
        <strain evidence="8">17A/GY</strain>
    </source>
</reference>
<dbReference type="PANTHER" id="PTHR46957:SF10">
    <property type="entry name" value="PROTEIN TYROSINE PHOSPHATASE, RECEPTOR TYPE, H"/>
    <property type="match status" value="1"/>
</dbReference>
<evidence type="ECO:0000256" key="5">
    <source>
        <dbReference type="ARBA" id="ARBA00023273"/>
    </source>
</evidence>
<keyword evidence="3" id="KW-0472">Membrane</keyword>
<evidence type="ECO:0000259" key="6">
    <source>
        <dbReference type="PROSITE" id="PS50853"/>
    </source>
</evidence>
<keyword evidence="7" id="KW-0675">Receptor</keyword>
<dbReference type="InterPro" id="IPR036116">
    <property type="entry name" value="FN3_sf"/>
</dbReference>
<dbReference type="SMART" id="SM00060">
    <property type="entry name" value="FN3"/>
    <property type="match status" value="2"/>
</dbReference>
<evidence type="ECO:0000313" key="8">
    <source>
        <dbReference type="Proteomes" id="UP000030759"/>
    </source>
</evidence>
<dbReference type="PROSITE" id="PS50853">
    <property type="entry name" value="FN3"/>
    <property type="match status" value="1"/>
</dbReference>
<dbReference type="PANTHER" id="PTHR46957">
    <property type="entry name" value="CYTOKINE RECEPTOR"/>
    <property type="match status" value="1"/>
</dbReference>
<dbReference type="GO" id="GO:0005886">
    <property type="term" value="C:plasma membrane"/>
    <property type="evidence" value="ECO:0007669"/>
    <property type="project" value="UniProtKB-SubCell"/>
</dbReference>
<feature type="domain" description="Fibronectin type-III" evidence="6">
    <location>
        <begin position="3"/>
        <end position="92"/>
    </location>
</feature>